<dbReference type="AlphaFoldDB" id="A0A8H7P7W8"/>
<reference evidence="3" key="1">
    <citation type="submission" date="2020-11" db="EMBL/GenBank/DDBJ databases">
        <authorList>
            <person name="Koelle M."/>
            <person name="Horta M.A.C."/>
            <person name="Nowrousian M."/>
            <person name="Ohm R.A."/>
            <person name="Benz P."/>
            <person name="Pilgard A."/>
        </authorList>
    </citation>
    <scope>NUCLEOTIDE SEQUENCE</scope>
    <source>
        <strain evidence="3">FPRL280</strain>
    </source>
</reference>
<organism evidence="3 4">
    <name type="scientific">Rhodonia placenta</name>
    <dbReference type="NCBI Taxonomy" id="104341"/>
    <lineage>
        <taxon>Eukaryota</taxon>
        <taxon>Fungi</taxon>
        <taxon>Dikarya</taxon>
        <taxon>Basidiomycota</taxon>
        <taxon>Agaricomycotina</taxon>
        <taxon>Agaricomycetes</taxon>
        <taxon>Polyporales</taxon>
        <taxon>Adustoporiaceae</taxon>
        <taxon>Rhodonia</taxon>
    </lineage>
</organism>
<proteinExistence type="predicted"/>
<sequence>MDDREDPIAQFFSDPENVDLYDVLSVGHDAKLEEIKKAYRRLALQCHPDKHTTASDSVRADASLKFQQIGFAYTVLSDEKKRQRYDRTGKTDEGVELSPGEDGWEAYFEDLFDRVTRGRLDEHKKEYQGSQGEVDDIKQAYVDTEGSIEEIMKLVPHSTFDDEPRFIVLITKLIKDKELPSLPLWERSVKDEKAKLVRKKQSQKEAKEAESLAKELGVWDEFYGSGKPSAKRDKGNGKDKQTKAEDAEDEEDEEDHSALQALILKKRKNMDGFFDSLAAKYAELPTKSKKGKKRGKPKDDEEVDEAMESPKKKPRRGAVEPPDIDEAEFEKLQQKLFGDKVKSGSSSTKAKNRGRGATSKRGG</sequence>
<gene>
    <name evidence="3" type="ORF">IEO21_02479</name>
</gene>
<protein>
    <recommendedName>
        <fullName evidence="2">J domain-containing protein</fullName>
    </recommendedName>
</protein>
<dbReference type="Pfam" id="PF23302">
    <property type="entry name" value="HTH_DNAJC9"/>
    <property type="match status" value="1"/>
</dbReference>
<dbReference type="PANTHER" id="PTHR44144:SF1">
    <property type="entry name" value="DNAJ HOMOLOG SUBFAMILY C MEMBER 9"/>
    <property type="match status" value="1"/>
</dbReference>
<dbReference type="InterPro" id="IPR052594">
    <property type="entry name" value="J_domain-containing_protein"/>
</dbReference>
<name>A0A8H7P7W8_9APHY</name>
<feature type="region of interest" description="Disordered" evidence="1">
    <location>
        <begin position="222"/>
        <end position="257"/>
    </location>
</feature>
<dbReference type="InterPro" id="IPR001623">
    <property type="entry name" value="DnaJ_domain"/>
</dbReference>
<accession>A0A8H7P7W8</accession>
<reference evidence="3" key="2">
    <citation type="journal article" name="Front. Microbiol.">
        <title>Degradative Capacity of Two Strains of Rhodonia placenta: From Phenotype to Genotype.</title>
        <authorList>
            <person name="Kolle M."/>
            <person name="Horta M.A.C."/>
            <person name="Nowrousian M."/>
            <person name="Ohm R.A."/>
            <person name="Benz J.P."/>
            <person name="Pilgard A."/>
        </authorList>
    </citation>
    <scope>NUCLEOTIDE SEQUENCE</scope>
    <source>
        <strain evidence="3">FPRL280</strain>
    </source>
</reference>
<evidence type="ECO:0000313" key="3">
    <source>
        <dbReference type="EMBL" id="KAF9818941.1"/>
    </source>
</evidence>
<dbReference type="PANTHER" id="PTHR44144">
    <property type="entry name" value="DNAJ HOMOLOG SUBFAMILY C MEMBER 9"/>
    <property type="match status" value="1"/>
</dbReference>
<comment type="caution">
    <text evidence="3">The sequence shown here is derived from an EMBL/GenBank/DDBJ whole genome shotgun (WGS) entry which is preliminary data.</text>
</comment>
<dbReference type="Proteomes" id="UP000639403">
    <property type="component" value="Unassembled WGS sequence"/>
</dbReference>
<dbReference type="Pfam" id="PF00226">
    <property type="entry name" value="DnaJ"/>
    <property type="match status" value="1"/>
</dbReference>
<dbReference type="PROSITE" id="PS50076">
    <property type="entry name" value="DNAJ_2"/>
    <property type="match status" value="1"/>
</dbReference>
<dbReference type="Gene3D" id="1.10.287.110">
    <property type="entry name" value="DnaJ domain"/>
    <property type="match status" value="1"/>
</dbReference>
<feature type="domain" description="J" evidence="2">
    <location>
        <begin position="19"/>
        <end position="89"/>
    </location>
</feature>
<dbReference type="SMART" id="SM00271">
    <property type="entry name" value="DnaJ"/>
    <property type="match status" value="1"/>
</dbReference>
<dbReference type="CDD" id="cd06257">
    <property type="entry name" value="DnaJ"/>
    <property type="match status" value="1"/>
</dbReference>
<feature type="compositionally biased region" description="Acidic residues" evidence="1">
    <location>
        <begin position="246"/>
        <end position="255"/>
    </location>
</feature>
<feature type="region of interest" description="Disordered" evidence="1">
    <location>
        <begin position="280"/>
        <end position="363"/>
    </location>
</feature>
<feature type="compositionally biased region" description="Basic and acidic residues" evidence="1">
    <location>
        <begin position="230"/>
        <end position="245"/>
    </location>
</feature>
<dbReference type="PRINTS" id="PR00625">
    <property type="entry name" value="JDOMAIN"/>
</dbReference>
<dbReference type="EMBL" id="JADOXO010000024">
    <property type="protein sequence ID" value="KAF9818941.1"/>
    <property type="molecule type" value="Genomic_DNA"/>
</dbReference>
<feature type="compositionally biased region" description="Basic and acidic residues" evidence="1">
    <location>
        <begin position="329"/>
        <end position="342"/>
    </location>
</feature>
<dbReference type="InterPro" id="IPR056453">
    <property type="entry name" value="HTH_DNAJC9"/>
</dbReference>
<dbReference type="GO" id="GO:0005634">
    <property type="term" value="C:nucleus"/>
    <property type="evidence" value="ECO:0007669"/>
    <property type="project" value="TreeGrafter"/>
</dbReference>
<dbReference type="InterPro" id="IPR036869">
    <property type="entry name" value="J_dom_sf"/>
</dbReference>
<feature type="compositionally biased region" description="Basic residues" evidence="1">
    <location>
        <begin position="287"/>
        <end position="296"/>
    </location>
</feature>
<dbReference type="GO" id="GO:0031072">
    <property type="term" value="F:heat shock protein binding"/>
    <property type="evidence" value="ECO:0007669"/>
    <property type="project" value="TreeGrafter"/>
</dbReference>
<evidence type="ECO:0000313" key="4">
    <source>
        <dbReference type="Proteomes" id="UP000639403"/>
    </source>
</evidence>
<evidence type="ECO:0000256" key="1">
    <source>
        <dbReference type="SAM" id="MobiDB-lite"/>
    </source>
</evidence>
<dbReference type="GO" id="GO:0005737">
    <property type="term" value="C:cytoplasm"/>
    <property type="evidence" value="ECO:0007669"/>
    <property type="project" value="TreeGrafter"/>
</dbReference>
<dbReference type="SUPFAM" id="SSF46565">
    <property type="entry name" value="Chaperone J-domain"/>
    <property type="match status" value="1"/>
</dbReference>
<evidence type="ECO:0000259" key="2">
    <source>
        <dbReference type="PROSITE" id="PS50076"/>
    </source>
</evidence>